<dbReference type="GO" id="GO:0016705">
    <property type="term" value="F:oxidoreductase activity, acting on paired donors, with incorporation or reduction of molecular oxygen"/>
    <property type="evidence" value="ECO:0007669"/>
    <property type="project" value="InterPro"/>
</dbReference>
<sequence length="502" mass="56675">MLEDPQALIVAGLAVLVTISIVKWKTHPLRSIPTVGGSSAPGLSLLTALNFMRNGKDILQEGYDKYHGSVFKIAFLRHWVVVVCGPKMVEDLRRRPDDELSFEEGTEANMPLRFLVEPEVSEFPYHIDIIKEKLSRTLPAILPDVIEELKVAVPEHIRTKGDDWTSVNVMTMLQKVVARASNRVFVGLPLCRNEEFLEMAVRFTIDVMKDQVIMNFIPYSLTKYLGRIVSTTRRTINQALPHLQSMINERKANMEEFGEDWSDKPNDMLQWLIDAAAPRGHSDLSVVERIMLINFAAIHTSSTSLTHILYDLAARPEWVLPIREEIESVIAADGWTKLAMAKMWKLDSVFRESSRYHGLAMTAITRKAMKDVTLIDGTFIPEGTILVAAAHPTHHDESIYENAEVFEPFRFAKMRESEGEGLKHQFVNTSVDYVSFGHGKHACPGRFFAANELKALAAYIILNYDMKLGGDGKRPPNMYYAANVVPSVSGEVLFRKRQTDFA</sequence>
<evidence type="ECO:0000256" key="2">
    <source>
        <dbReference type="ARBA" id="ARBA00010617"/>
    </source>
</evidence>
<dbReference type="CDD" id="cd11041">
    <property type="entry name" value="CYP503A1-like"/>
    <property type="match status" value="1"/>
</dbReference>
<name>A0A2G8SC47_9APHY</name>
<dbReference type="Gene3D" id="1.10.630.10">
    <property type="entry name" value="Cytochrome P450"/>
    <property type="match status" value="1"/>
</dbReference>
<reference evidence="8 9" key="1">
    <citation type="journal article" date="2015" name="Sci. Rep.">
        <title>Chromosome-level genome map provides insights into diverse defense mechanisms in the medicinal fungus Ganoderma sinense.</title>
        <authorList>
            <person name="Zhu Y."/>
            <person name="Xu J."/>
            <person name="Sun C."/>
            <person name="Zhou S."/>
            <person name="Xu H."/>
            <person name="Nelson D.R."/>
            <person name="Qian J."/>
            <person name="Song J."/>
            <person name="Luo H."/>
            <person name="Xiang L."/>
            <person name="Li Y."/>
            <person name="Xu Z."/>
            <person name="Ji A."/>
            <person name="Wang L."/>
            <person name="Lu S."/>
            <person name="Hayward A."/>
            <person name="Sun W."/>
            <person name="Li X."/>
            <person name="Schwartz D.C."/>
            <person name="Wang Y."/>
            <person name="Chen S."/>
        </authorList>
    </citation>
    <scope>NUCLEOTIDE SEQUENCE [LARGE SCALE GENOMIC DNA]</scope>
    <source>
        <strain evidence="8 9">ZZ0214-1</strain>
    </source>
</reference>
<dbReference type="GO" id="GO:0020037">
    <property type="term" value="F:heme binding"/>
    <property type="evidence" value="ECO:0007669"/>
    <property type="project" value="InterPro"/>
</dbReference>
<dbReference type="InterPro" id="IPR036396">
    <property type="entry name" value="Cyt_P450_sf"/>
</dbReference>
<dbReference type="InterPro" id="IPR002401">
    <property type="entry name" value="Cyt_P450_E_grp-I"/>
</dbReference>
<evidence type="ECO:0000256" key="7">
    <source>
        <dbReference type="RuleBase" id="RU000461"/>
    </source>
</evidence>
<accession>A0A2G8SC47</accession>
<protein>
    <submittedName>
        <fullName evidence="8">Cytochrome P450</fullName>
    </submittedName>
</protein>
<dbReference type="PROSITE" id="PS00086">
    <property type="entry name" value="CYTOCHROME_P450"/>
    <property type="match status" value="1"/>
</dbReference>
<dbReference type="GO" id="GO:0005506">
    <property type="term" value="F:iron ion binding"/>
    <property type="evidence" value="ECO:0007669"/>
    <property type="project" value="InterPro"/>
</dbReference>
<evidence type="ECO:0000256" key="4">
    <source>
        <dbReference type="ARBA" id="ARBA00023002"/>
    </source>
</evidence>
<evidence type="ECO:0000256" key="5">
    <source>
        <dbReference type="ARBA" id="ARBA00023004"/>
    </source>
</evidence>
<dbReference type="OrthoDB" id="1844152at2759"/>
<gene>
    <name evidence="8" type="ORF">GSI_06019</name>
</gene>
<dbReference type="PANTHER" id="PTHR46206">
    <property type="entry name" value="CYTOCHROME P450"/>
    <property type="match status" value="1"/>
</dbReference>
<dbReference type="AlphaFoldDB" id="A0A2G8SC47"/>
<evidence type="ECO:0000313" key="8">
    <source>
        <dbReference type="EMBL" id="PIL31321.1"/>
    </source>
</evidence>
<dbReference type="GO" id="GO:0004497">
    <property type="term" value="F:monooxygenase activity"/>
    <property type="evidence" value="ECO:0007669"/>
    <property type="project" value="UniProtKB-KW"/>
</dbReference>
<dbReference type="InterPro" id="IPR001128">
    <property type="entry name" value="Cyt_P450"/>
</dbReference>
<dbReference type="Pfam" id="PF00067">
    <property type="entry name" value="p450"/>
    <property type="match status" value="1"/>
</dbReference>
<keyword evidence="5 6" id="KW-0408">Iron</keyword>
<comment type="similarity">
    <text evidence="2 7">Belongs to the cytochrome P450 family.</text>
</comment>
<evidence type="ECO:0000256" key="3">
    <source>
        <dbReference type="ARBA" id="ARBA00022723"/>
    </source>
</evidence>
<proteinExistence type="inferred from homology"/>
<organism evidence="8 9">
    <name type="scientific">Ganoderma sinense ZZ0214-1</name>
    <dbReference type="NCBI Taxonomy" id="1077348"/>
    <lineage>
        <taxon>Eukaryota</taxon>
        <taxon>Fungi</taxon>
        <taxon>Dikarya</taxon>
        <taxon>Basidiomycota</taxon>
        <taxon>Agaricomycotina</taxon>
        <taxon>Agaricomycetes</taxon>
        <taxon>Polyporales</taxon>
        <taxon>Polyporaceae</taxon>
        <taxon>Ganoderma</taxon>
    </lineage>
</organism>
<dbReference type="PRINTS" id="PR00463">
    <property type="entry name" value="EP450I"/>
</dbReference>
<evidence type="ECO:0000256" key="6">
    <source>
        <dbReference type="PIRSR" id="PIRSR602401-1"/>
    </source>
</evidence>
<keyword evidence="6 7" id="KW-0349">Heme</keyword>
<feature type="binding site" description="axial binding residue" evidence="6">
    <location>
        <position position="443"/>
    </location>
    <ligand>
        <name>heme</name>
        <dbReference type="ChEBI" id="CHEBI:30413"/>
    </ligand>
    <ligandPart>
        <name>Fe</name>
        <dbReference type="ChEBI" id="CHEBI:18248"/>
    </ligandPart>
</feature>
<keyword evidence="7" id="KW-0503">Monooxygenase</keyword>
<evidence type="ECO:0000313" key="9">
    <source>
        <dbReference type="Proteomes" id="UP000230002"/>
    </source>
</evidence>
<keyword evidence="3 6" id="KW-0479">Metal-binding</keyword>
<keyword evidence="4 7" id="KW-0560">Oxidoreductase</keyword>
<comment type="cofactor">
    <cofactor evidence="1 6">
        <name>heme</name>
        <dbReference type="ChEBI" id="CHEBI:30413"/>
    </cofactor>
</comment>
<dbReference type="EMBL" id="AYKW01000012">
    <property type="protein sequence ID" value="PIL31321.1"/>
    <property type="molecule type" value="Genomic_DNA"/>
</dbReference>
<dbReference type="SUPFAM" id="SSF48264">
    <property type="entry name" value="Cytochrome P450"/>
    <property type="match status" value="1"/>
</dbReference>
<dbReference type="Proteomes" id="UP000230002">
    <property type="component" value="Unassembled WGS sequence"/>
</dbReference>
<evidence type="ECO:0000256" key="1">
    <source>
        <dbReference type="ARBA" id="ARBA00001971"/>
    </source>
</evidence>
<dbReference type="InterPro" id="IPR017972">
    <property type="entry name" value="Cyt_P450_CS"/>
</dbReference>
<keyword evidence="9" id="KW-1185">Reference proteome</keyword>
<dbReference type="STRING" id="1077348.A0A2G8SC47"/>
<comment type="caution">
    <text evidence="8">The sequence shown here is derived from an EMBL/GenBank/DDBJ whole genome shotgun (WGS) entry which is preliminary data.</text>
</comment>